<evidence type="ECO:0000256" key="1">
    <source>
        <dbReference type="ARBA" id="ARBA00001968"/>
    </source>
</evidence>
<comment type="cofactor">
    <cofactor evidence="1">
        <name>a divalent metal cation</name>
        <dbReference type="ChEBI" id="CHEBI:60240"/>
    </cofactor>
</comment>
<reference evidence="10" key="2">
    <citation type="submission" date="2025-09" db="UniProtKB">
        <authorList>
            <consortium name="Ensembl"/>
        </authorList>
    </citation>
    <scope>IDENTIFICATION</scope>
</reference>
<sequence>YIVWVHPILQKRKNHGEFHQLIQELRLDNGRFKAYFRVDKDQFDYILRKVGPSISKQSFCRETISPAQRLCICLRYLATGDSLRPSPSPYGTTLWKNTCHHLTERWREIAADFQQMWNFPNCVGAVDGKHIVIQAPASSGSLYFNYKGSFSIILLAVVDAQYRFQVVDVGAYGQSSDGGTLAVSAFGRALCQGSLGIPEDKSLPGAEHLGPHVFVADEAFPLRRHMMRPHPGQNIGREKRLYNYRLSRARRMVECSFGILATQWRLYRRVLGVTPEMAEKAIKATCILHNLLRVDQVEDHPQAPSSEPDSSARAMGDLHRMSSNNSSCEAITIREKFTQYFSSTEGAVPWQENII</sequence>
<reference evidence="10" key="1">
    <citation type="submission" date="2025-08" db="UniProtKB">
        <authorList>
            <consortium name="Ensembl"/>
        </authorList>
    </citation>
    <scope>IDENTIFICATION</scope>
</reference>
<keyword evidence="7" id="KW-0539">Nucleus</keyword>
<evidence type="ECO:0000256" key="8">
    <source>
        <dbReference type="SAM" id="MobiDB-lite"/>
    </source>
</evidence>
<dbReference type="AlphaFoldDB" id="A0A671S3X4"/>
<keyword evidence="6" id="KW-0378">Hydrolase</keyword>
<name>A0A671S3X4_9TELE</name>
<dbReference type="Ensembl" id="ENSSANT00000096382.1">
    <property type="protein sequence ID" value="ENSSANP00000090740.1"/>
    <property type="gene ID" value="ENSSANG00000044857.1"/>
</dbReference>
<evidence type="ECO:0000313" key="10">
    <source>
        <dbReference type="Ensembl" id="ENSSANP00000090740.1"/>
    </source>
</evidence>
<comment type="similarity">
    <text evidence="3">Belongs to the HARBI1 family.</text>
</comment>
<dbReference type="PANTHER" id="PTHR22930">
    <property type="match status" value="1"/>
</dbReference>
<evidence type="ECO:0000256" key="7">
    <source>
        <dbReference type="ARBA" id="ARBA00023242"/>
    </source>
</evidence>
<dbReference type="InterPro" id="IPR045249">
    <property type="entry name" value="HARBI1-like"/>
</dbReference>
<evidence type="ECO:0000256" key="4">
    <source>
        <dbReference type="ARBA" id="ARBA00022722"/>
    </source>
</evidence>
<protein>
    <submittedName>
        <fullName evidence="10">Zgc:194221</fullName>
    </submittedName>
</protein>
<dbReference type="Pfam" id="PF13359">
    <property type="entry name" value="DDE_Tnp_4"/>
    <property type="match status" value="1"/>
</dbReference>
<keyword evidence="11" id="KW-1185">Reference proteome</keyword>
<evidence type="ECO:0000256" key="6">
    <source>
        <dbReference type="ARBA" id="ARBA00022801"/>
    </source>
</evidence>
<dbReference type="InterPro" id="IPR027806">
    <property type="entry name" value="HARBI1_dom"/>
</dbReference>
<dbReference type="GO" id="GO:0016787">
    <property type="term" value="F:hydrolase activity"/>
    <property type="evidence" value="ECO:0007669"/>
    <property type="project" value="UniProtKB-KW"/>
</dbReference>
<keyword evidence="4" id="KW-0540">Nuclease</keyword>
<comment type="subcellular location">
    <subcellularLocation>
        <location evidence="2">Nucleus</location>
    </subcellularLocation>
</comment>
<evidence type="ECO:0000259" key="9">
    <source>
        <dbReference type="Pfam" id="PF13359"/>
    </source>
</evidence>
<dbReference type="GO" id="GO:0005634">
    <property type="term" value="C:nucleus"/>
    <property type="evidence" value="ECO:0007669"/>
    <property type="project" value="UniProtKB-SubCell"/>
</dbReference>
<accession>A0A671S3X4</accession>
<keyword evidence="5" id="KW-0479">Metal-binding</keyword>
<dbReference type="GO" id="GO:0004518">
    <property type="term" value="F:nuclease activity"/>
    <property type="evidence" value="ECO:0007669"/>
    <property type="project" value="UniProtKB-KW"/>
</dbReference>
<organism evidence="10 11">
    <name type="scientific">Sinocyclocheilus anshuiensis</name>
    <dbReference type="NCBI Taxonomy" id="1608454"/>
    <lineage>
        <taxon>Eukaryota</taxon>
        <taxon>Metazoa</taxon>
        <taxon>Chordata</taxon>
        <taxon>Craniata</taxon>
        <taxon>Vertebrata</taxon>
        <taxon>Euteleostomi</taxon>
        <taxon>Actinopterygii</taxon>
        <taxon>Neopterygii</taxon>
        <taxon>Teleostei</taxon>
        <taxon>Ostariophysi</taxon>
        <taxon>Cypriniformes</taxon>
        <taxon>Cyprinidae</taxon>
        <taxon>Cyprininae</taxon>
        <taxon>Sinocyclocheilus</taxon>
    </lineage>
</organism>
<proteinExistence type="inferred from homology"/>
<dbReference type="Proteomes" id="UP000472260">
    <property type="component" value="Unassembled WGS sequence"/>
</dbReference>
<evidence type="ECO:0000256" key="2">
    <source>
        <dbReference type="ARBA" id="ARBA00004123"/>
    </source>
</evidence>
<feature type="region of interest" description="Disordered" evidence="8">
    <location>
        <begin position="299"/>
        <end position="323"/>
    </location>
</feature>
<evidence type="ECO:0000256" key="3">
    <source>
        <dbReference type="ARBA" id="ARBA00006958"/>
    </source>
</evidence>
<feature type="domain" description="DDE Tnp4" evidence="9">
    <location>
        <begin position="126"/>
        <end position="290"/>
    </location>
</feature>
<dbReference type="PANTHER" id="PTHR22930:SF279">
    <property type="entry name" value="SIMILAR TO ENSANGP00000010363"/>
    <property type="match status" value="1"/>
</dbReference>
<evidence type="ECO:0000313" key="11">
    <source>
        <dbReference type="Proteomes" id="UP000472260"/>
    </source>
</evidence>
<evidence type="ECO:0000256" key="5">
    <source>
        <dbReference type="ARBA" id="ARBA00022723"/>
    </source>
</evidence>
<dbReference type="GO" id="GO:0046872">
    <property type="term" value="F:metal ion binding"/>
    <property type="evidence" value="ECO:0007669"/>
    <property type="project" value="UniProtKB-KW"/>
</dbReference>